<evidence type="ECO:0000313" key="1">
    <source>
        <dbReference type="EMBL" id="KIJ39537.1"/>
    </source>
</evidence>
<protein>
    <submittedName>
        <fullName evidence="1">Uncharacterized protein</fullName>
    </submittedName>
</protein>
<reference evidence="1 2" key="1">
    <citation type="submission" date="2014-06" db="EMBL/GenBank/DDBJ databases">
        <title>Evolutionary Origins and Diversification of the Mycorrhizal Mutualists.</title>
        <authorList>
            <consortium name="DOE Joint Genome Institute"/>
            <consortium name="Mycorrhizal Genomics Consortium"/>
            <person name="Kohler A."/>
            <person name="Kuo A."/>
            <person name="Nagy L.G."/>
            <person name="Floudas D."/>
            <person name="Copeland A."/>
            <person name="Barry K.W."/>
            <person name="Cichocki N."/>
            <person name="Veneault-Fourrey C."/>
            <person name="LaButti K."/>
            <person name="Lindquist E.A."/>
            <person name="Lipzen A."/>
            <person name="Lundell T."/>
            <person name="Morin E."/>
            <person name="Murat C."/>
            <person name="Riley R."/>
            <person name="Ohm R."/>
            <person name="Sun H."/>
            <person name="Tunlid A."/>
            <person name="Henrissat B."/>
            <person name="Grigoriev I.V."/>
            <person name="Hibbett D.S."/>
            <person name="Martin F."/>
        </authorList>
    </citation>
    <scope>NUCLEOTIDE SEQUENCE [LARGE SCALE GENOMIC DNA]</scope>
    <source>
        <strain evidence="1 2">SS14</strain>
    </source>
</reference>
<dbReference type="AlphaFoldDB" id="A0A0C9VDR8"/>
<organism evidence="1 2">
    <name type="scientific">Sphaerobolus stellatus (strain SS14)</name>
    <dbReference type="NCBI Taxonomy" id="990650"/>
    <lineage>
        <taxon>Eukaryota</taxon>
        <taxon>Fungi</taxon>
        <taxon>Dikarya</taxon>
        <taxon>Basidiomycota</taxon>
        <taxon>Agaricomycotina</taxon>
        <taxon>Agaricomycetes</taxon>
        <taxon>Phallomycetidae</taxon>
        <taxon>Geastrales</taxon>
        <taxon>Sphaerobolaceae</taxon>
        <taxon>Sphaerobolus</taxon>
    </lineage>
</organism>
<proteinExistence type="predicted"/>
<dbReference type="Proteomes" id="UP000054279">
    <property type="component" value="Unassembled WGS sequence"/>
</dbReference>
<name>A0A0C9VDR8_SPHS4</name>
<evidence type="ECO:0000313" key="2">
    <source>
        <dbReference type="Proteomes" id="UP000054279"/>
    </source>
</evidence>
<gene>
    <name evidence="1" type="ORF">M422DRAFT_32589</name>
</gene>
<keyword evidence="2" id="KW-1185">Reference proteome</keyword>
<dbReference type="HOGENOM" id="CLU_2607559_0_0_1"/>
<dbReference type="EMBL" id="KN837151">
    <property type="protein sequence ID" value="KIJ39537.1"/>
    <property type="molecule type" value="Genomic_DNA"/>
</dbReference>
<sequence length="81" mass="9350">MCNTIKKLRKDCRTKTHFFYVDLKCQNATLADAWCAPLRAEHPQYEEPNSSFGIKSNVLCDPCNGLRHHLVEVYPIDHSET</sequence>
<accession>A0A0C9VDR8</accession>